<gene>
    <name evidence="2" type="ORF">THIOM_001755</name>
</gene>
<dbReference type="EMBL" id="LUTY01000944">
    <property type="protein sequence ID" value="OAD22443.1"/>
    <property type="molecule type" value="Genomic_DNA"/>
</dbReference>
<dbReference type="Proteomes" id="UP000076962">
    <property type="component" value="Unassembled WGS sequence"/>
</dbReference>
<reference evidence="2 3" key="1">
    <citation type="submission" date="2016-05" db="EMBL/GenBank/DDBJ databases">
        <title>Single-cell genome of chain-forming Candidatus Thiomargarita nelsonii and comparison to other large sulfur-oxidizing bacteria.</title>
        <authorList>
            <person name="Winkel M."/>
            <person name="Salman V."/>
            <person name="Woyke T."/>
            <person name="Schulz-Vogt H."/>
            <person name="Richter M."/>
            <person name="Flood B."/>
            <person name="Bailey J."/>
            <person name="Amann R."/>
            <person name="Mussmann M."/>
        </authorList>
    </citation>
    <scope>NUCLEOTIDE SEQUENCE [LARGE SCALE GENOMIC DNA]</scope>
    <source>
        <strain evidence="2 3">THI036</strain>
    </source>
</reference>
<organism evidence="2 3">
    <name type="scientific">Candidatus Thiomargarita nelsonii</name>
    <dbReference type="NCBI Taxonomy" id="1003181"/>
    <lineage>
        <taxon>Bacteria</taxon>
        <taxon>Pseudomonadati</taxon>
        <taxon>Pseudomonadota</taxon>
        <taxon>Gammaproteobacteria</taxon>
        <taxon>Thiotrichales</taxon>
        <taxon>Thiotrichaceae</taxon>
        <taxon>Thiomargarita</taxon>
    </lineage>
</organism>
<dbReference type="SUPFAM" id="SSF52540">
    <property type="entry name" value="P-loop containing nucleoside triphosphate hydrolases"/>
    <property type="match status" value="1"/>
</dbReference>
<keyword evidence="3" id="KW-1185">Reference proteome</keyword>
<dbReference type="GO" id="GO:0006302">
    <property type="term" value="P:double-strand break repair"/>
    <property type="evidence" value="ECO:0007669"/>
    <property type="project" value="InterPro"/>
</dbReference>
<evidence type="ECO:0000313" key="3">
    <source>
        <dbReference type="Proteomes" id="UP000076962"/>
    </source>
</evidence>
<dbReference type="Pfam" id="PF13476">
    <property type="entry name" value="AAA_23"/>
    <property type="match status" value="1"/>
</dbReference>
<dbReference type="InterPro" id="IPR027417">
    <property type="entry name" value="P-loop_NTPase"/>
</dbReference>
<dbReference type="GO" id="GO:0016887">
    <property type="term" value="F:ATP hydrolysis activity"/>
    <property type="evidence" value="ECO:0007669"/>
    <property type="project" value="InterPro"/>
</dbReference>
<dbReference type="Gene3D" id="3.40.50.300">
    <property type="entry name" value="P-loop containing nucleotide triphosphate hydrolases"/>
    <property type="match status" value="1"/>
</dbReference>
<name>A0A176S300_9GAMM</name>
<comment type="caution">
    <text evidence="2">The sequence shown here is derived from an EMBL/GenBank/DDBJ whole genome shotgun (WGS) entry which is preliminary data.</text>
</comment>
<accession>A0A176S300</accession>
<sequence>MIMRIKKLHLENIGVFDSLKLEFQPNKRPGKAEIIMFTGENGTGKSTLLYALASAYDSGSCELLRQRFRTPSEEKVFVNKYPQKLFPLKLNPLVEVFIEKNNETISRRITHEASTENNEQTMAFAYSGNRALKSYQFSGIQEITESPFDNALSFVNSTDSAILTKWIVYNKAKEAFALMKNEHAKAFRNRWISN</sequence>
<dbReference type="AlphaFoldDB" id="A0A176S300"/>
<evidence type="ECO:0000313" key="2">
    <source>
        <dbReference type="EMBL" id="OAD22443.1"/>
    </source>
</evidence>
<evidence type="ECO:0000259" key="1">
    <source>
        <dbReference type="Pfam" id="PF13476"/>
    </source>
</evidence>
<proteinExistence type="predicted"/>
<protein>
    <recommendedName>
        <fullName evidence="1">Rad50/SbcC-type AAA domain-containing protein</fullName>
    </recommendedName>
</protein>
<dbReference type="InterPro" id="IPR038729">
    <property type="entry name" value="Rad50/SbcC_AAA"/>
</dbReference>
<feature type="domain" description="Rad50/SbcC-type AAA" evidence="1">
    <location>
        <begin position="7"/>
        <end position="114"/>
    </location>
</feature>